<protein>
    <submittedName>
        <fullName evidence="13">Voltage-gated potassium channel</fullName>
    </submittedName>
</protein>
<evidence type="ECO:0000256" key="5">
    <source>
        <dbReference type="ARBA" id="ARBA00023065"/>
    </source>
</evidence>
<dbReference type="OrthoDB" id="297496at2759"/>
<feature type="region of interest" description="Disordered" evidence="10">
    <location>
        <begin position="1098"/>
        <end position="1174"/>
    </location>
</feature>
<feature type="compositionally biased region" description="Polar residues" evidence="10">
    <location>
        <begin position="94"/>
        <end position="107"/>
    </location>
</feature>
<feature type="transmembrane region" description="Helical" evidence="11">
    <location>
        <begin position="915"/>
        <end position="936"/>
    </location>
</feature>
<evidence type="ECO:0000256" key="4">
    <source>
        <dbReference type="ARBA" id="ARBA00022989"/>
    </source>
</evidence>
<feature type="domain" description="Potassium channel" evidence="12">
    <location>
        <begin position="527"/>
        <end position="599"/>
    </location>
</feature>
<keyword evidence="3 8" id="KW-0812">Transmembrane</keyword>
<dbReference type="Pfam" id="PF07885">
    <property type="entry name" value="Ion_trans_2"/>
    <property type="match status" value="2"/>
</dbReference>
<feature type="transmembrane region" description="Helical" evidence="11">
    <location>
        <begin position="519"/>
        <end position="539"/>
    </location>
</feature>
<feature type="transmembrane region" description="Helical" evidence="11">
    <location>
        <begin position="409"/>
        <end position="431"/>
    </location>
</feature>
<dbReference type="GO" id="GO:0022841">
    <property type="term" value="F:potassium ion leak channel activity"/>
    <property type="evidence" value="ECO:0007669"/>
    <property type="project" value="TreeGrafter"/>
</dbReference>
<feature type="transmembrane region" description="Helical" evidence="11">
    <location>
        <begin position="443"/>
        <end position="464"/>
    </location>
</feature>
<feature type="compositionally biased region" description="Basic and acidic residues" evidence="10">
    <location>
        <begin position="1080"/>
        <end position="1089"/>
    </location>
</feature>
<evidence type="ECO:0000313" key="13">
    <source>
        <dbReference type="EMBL" id="PIA18670.1"/>
    </source>
</evidence>
<feature type="compositionally biased region" description="Polar residues" evidence="10">
    <location>
        <begin position="1116"/>
        <end position="1132"/>
    </location>
</feature>
<evidence type="ECO:0000256" key="6">
    <source>
        <dbReference type="ARBA" id="ARBA00023136"/>
    </source>
</evidence>
<evidence type="ECO:0000256" key="11">
    <source>
        <dbReference type="SAM" id="Phobius"/>
    </source>
</evidence>
<evidence type="ECO:0000256" key="2">
    <source>
        <dbReference type="ARBA" id="ARBA00022448"/>
    </source>
</evidence>
<dbReference type="GO" id="GO:0005886">
    <property type="term" value="C:plasma membrane"/>
    <property type="evidence" value="ECO:0007669"/>
    <property type="project" value="TreeGrafter"/>
</dbReference>
<feature type="transmembrane region" description="Helical" evidence="11">
    <location>
        <begin position="484"/>
        <end position="507"/>
    </location>
</feature>
<reference evidence="13 14" key="1">
    <citation type="journal article" date="2015" name="Genome Biol. Evol.">
        <title>Phylogenomic analyses indicate that early fungi evolved digesting cell walls of algal ancestors of land plants.</title>
        <authorList>
            <person name="Chang Y."/>
            <person name="Wang S."/>
            <person name="Sekimoto S."/>
            <person name="Aerts A.L."/>
            <person name="Choi C."/>
            <person name="Clum A."/>
            <person name="LaButti K.M."/>
            <person name="Lindquist E.A."/>
            <person name="Yee Ngan C."/>
            <person name="Ohm R.A."/>
            <person name="Salamov A.A."/>
            <person name="Grigoriev I.V."/>
            <person name="Spatafora J.W."/>
            <person name="Berbee M.L."/>
        </authorList>
    </citation>
    <scope>NUCLEOTIDE SEQUENCE [LARGE SCALE GENOMIC DNA]</scope>
    <source>
        <strain evidence="13 14">NRRL 1564</strain>
    </source>
</reference>
<feature type="compositionally biased region" description="Basic and acidic residues" evidence="10">
    <location>
        <begin position="1"/>
        <end position="21"/>
    </location>
</feature>
<dbReference type="GO" id="GO:0015271">
    <property type="term" value="F:outward rectifier potassium channel activity"/>
    <property type="evidence" value="ECO:0007669"/>
    <property type="project" value="TreeGrafter"/>
</dbReference>
<feature type="coiled-coil region" evidence="9">
    <location>
        <begin position="604"/>
        <end position="631"/>
    </location>
</feature>
<dbReference type="InterPro" id="IPR003280">
    <property type="entry name" value="2pore_dom_K_chnl"/>
</dbReference>
<evidence type="ECO:0000256" key="3">
    <source>
        <dbReference type="ARBA" id="ARBA00022692"/>
    </source>
</evidence>
<feature type="transmembrane region" description="Helical" evidence="11">
    <location>
        <begin position="971"/>
        <end position="995"/>
    </location>
</feature>
<feature type="region of interest" description="Disordered" evidence="10">
    <location>
        <begin position="678"/>
        <end position="734"/>
    </location>
</feature>
<dbReference type="PANTHER" id="PTHR11003:SF291">
    <property type="entry name" value="IP11374P"/>
    <property type="match status" value="1"/>
</dbReference>
<feature type="compositionally biased region" description="Basic residues" evidence="10">
    <location>
        <begin position="77"/>
        <end position="87"/>
    </location>
</feature>
<accession>A0A2G5BI30</accession>
<feature type="region of interest" description="Disordered" evidence="10">
    <location>
        <begin position="238"/>
        <end position="258"/>
    </location>
</feature>
<evidence type="ECO:0000259" key="12">
    <source>
        <dbReference type="Pfam" id="PF07885"/>
    </source>
</evidence>
<evidence type="ECO:0000256" key="8">
    <source>
        <dbReference type="RuleBase" id="RU003857"/>
    </source>
</evidence>
<evidence type="ECO:0000256" key="9">
    <source>
        <dbReference type="SAM" id="Coils"/>
    </source>
</evidence>
<dbReference type="GO" id="GO:0030322">
    <property type="term" value="P:stabilization of membrane potential"/>
    <property type="evidence" value="ECO:0007669"/>
    <property type="project" value="TreeGrafter"/>
</dbReference>
<keyword evidence="6 11" id="KW-0472">Membrane</keyword>
<evidence type="ECO:0000256" key="1">
    <source>
        <dbReference type="ARBA" id="ARBA00004141"/>
    </source>
</evidence>
<keyword evidence="7 8" id="KW-0407">Ion channel</keyword>
<evidence type="ECO:0000313" key="14">
    <source>
        <dbReference type="Proteomes" id="UP000242474"/>
    </source>
</evidence>
<feature type="compositionally biased region" description="Polar residues" evidence="10">
    <location>
        <begin position="835"/>
        <end position="862"/>
    </location>
</feature>
<organism evidence="13 14">
    <name type="scientific">Coemansia reversa (strain ATCC 12441 / NRRL 1564)</name>
    <dbReference type="NCBI Taxonomy" id="763665"/>
    <lineage>
        <taxon>Eukaryota</taxon>
        <taxon>Fungi</taxon>
        <taxon>Fungi incertae sedis</taxon>
        <taxon>Zoopagomycota</taxon>
        <taxon>Kickxellomycotina</taxon>
        <taxon>Kickxellomycetes</taxon>
        <taxon>Kickxellales</taxon>
        <taxon>Kickxellaceae</taxon>
        <taxon>Coemansia</taxon>
    </lineage>
</organism>
<feature type="compositionally biased region" description="Basic and acidic residues" evidence="10">
    <location>
        <begin position="809"/>
        <end position="819"/>
    </location>
</feature>
<sequence>MNRSDENRPDHNQDQDNESGHARGSVYSQSHSHNSSYDYDNSDANNGDGEASDDNGWTPVVKFAEMPKSPTGSIRIRASRGWRRRAHSALGLDNRQQQAEALPSSAQMHMPASARIRSPRSRKKRPARIQSGELSSIRSFPAPHALDAEEGGTHTRRPPPVNVSVATSPAPFTPASAAVSENTGLHNRRGSSPHSGRGPLTRMRSSVTPFSAPVTDEVGGGYSVAAPDQHAHPLYSQHDISSDESVTPVSRQTNGSSSELEEIWFQRARTFSVMSPSEHANVIPDADRSSGSVRSLPRVLTVTSAREKDGGDMETGIDDLPPLRFGREVTNDLRNIQLTFEAPSSSKQRSANPLKHLIRSKHNFRALVTYGGYLIPINILLNVILLDRGWLQYKEVDSEGIHETVNNPIGYLITSVISLILIVASGICFILRCLEFDVLSTTVISIVSNFVNAVLILASAIMYLHNERPKHPDANLTGEYYVSYAGAVVALLNALLLLLDIIITPGFRYRGSGMSRQQRILQFNIIIVVVWIGIGGYAWSKIEDWDTITSVMFCMVTITTIGFGNISPTKTYSRVLQLLYGPLGILMFGLMLLNTRNVILQITRNKFRVAKRDLKAKREKIEQEITSTRVKKRLAARPEHRGWKSIATDMLGRVFLSHNERVRVGIPRWLRRRLDEHDDEHDAGGVDLEAGVRRSDSQVGRDRGNPNAFPHSQGDASSPTADGSTSAPEQGMEEHQNITFVDPSTRAHSLHLHDGTVPSHIGNVNREDTVPYPMERTYTTASRFSQIRSALTRPGKMQNIRRRIGMHSRASESDGRDAKSGTSDDSDSSDGKARPQSTGDNSDSETGLDASQTIQPDETVGNSPAKGGRLNKALSIASNMRDRVRGRGQGQDSRRSGKTQRHRHKKTRRDITRQLWVALIINITFWLSSAGLFYAFERKSWSYFDAMWFCYVAFTTIGYGDITPVTTEGMVTFICLCFIAVGLETFLVVSAVGFFTDVLNETMKRTRVQKRIARHRKSLAAYEIRRHIKHPNYNPFSIGDDERMLKIGYRRFKRAMQRVGEILGGKRSIGNTFTRHRTKDQRERDERLTEGFIRHTTGMGGFASSNWQPPSPSQSFVTPQPIAQHQTLQSLHASPPHVQEPTRNSISMPPPDQLRRKESTGESNRSASFSSAPDDILWAFF</sequence>
<feature type="transmembrane region" description="Helical" evidence="11">
    <location>
        <begin position="364"/>
        <end position="385"/>
    </location>
</feature>
<name>A0A2G5BI30_COERN</name>
<feature type="compositionally biased region" description="Basic residues" evidence="10">
    <location>
        <begin position="117"/>
        <end position="127"/>
    </location>
</feature>
<feature type="transmembrane region" description="Helical" evidence="11">
    <location>
        <begin position="943"/>
        <end position="959"/>
    </location>
</feature>
<feature type="transmembrane region" description="Helical" evidence="11">
    <location>
        <begin position="575"/>
        <end position="593"/>
    </location>
</feature>
<dbReference type="InterPro" id="IPR013099">
    <property type="entry name" value="K_chnl_dom"/>
</dbReference>
<feature type="compositionally biased region" description="Basic residues" evidence="10">
    <location>
        <begin position="896"/>
        <end position="907"/>
    </location>
</feature>
<evidence type="ECO:0000256" key="10">
    <source>
        <dbReference type="SAM" id="MobiDB-lite"/>
    </source>
</evidence>
<keyword evidence="5 8" id="KW-0406">Ion transport</keyword>
<feature type="compositionally biased region" description="Polar residues" evidence="10">
    <location>
        <begin position="243"/>
        <end position="258"/>
    </location>
</feature>
<dbReference type="SUPFAM" id="SSF81324">
    <property type="entry name" value="Voltage-gated potassium channels"/>
    <property type="match status" value="2"/>
</dbReference>
<keyword evidence="2 8" id="KW-0813">Transport</keyword>
<keyword evidence="4 11" id="KW-1133">Transmembrane helix</keyword>
<feature type="compositionally biased region" description="Polar residues" evidence="10">
    <location>
        <begin position="714"/>
        <end position="728"/>
    </location>
</feature>
<feature type="compositionally biased region" description="Low complexity" evidence="10">
    <location>
        <begin position="24"/>
        <end position="49"/>
    </location>
</feature>
<gene>
    <name evidence="13" type="ORF">COEREDRAFT_13727</name>
</gene>
<evidence type="ECO:0000256" key="7">
    <source>
        <dbReference type="ARBA" id="ARBA00023303"/>
    </source>
</evidence>
<dbReference type="Proteomes" id="UP000242474">
    <property type="component" value="Unassembled WGS sequence"/>
</dbReference>
<feature type="region of interest" description="Disordered" evidence="10">
    <location>
        <begin position="1"/>
        <end position="214"/>
    </location>
</feature>
<dbReference type="STRING" id="763665.A0A2G5BI30"/>
<proteinExistence type="inferred from homology"/>
<comment type="similarity">
    <text evidence="8">Belongs to the two pore domain potassium channel (TC 1.A.1.8) family.</text>
</comment>
<dbReference type="EMBL" id="KZ303489">
    <property type="protein sequence ID" value="PIA18670.1"/>
    <property type="molecule type" value="Genomic_DNA"/>
</dbReference>
<dbReference type="Gene3D" id="1.10.287.70">
    <property type="match status" value="2"/>
</dbReference>
<feature type="compositionally biased region" description="Low complexity" evidence="10">
    <location>
        <begin position="164"/>
        <end position="180"/>
    </location>
</feature>
<comment type="subcellular location">
    <subcellularLocation>
        <location evidence="1">Membrane</location>
        <topology evidence="1">Multi-pass membrane protein</topology>
    </subcellularLocation>
</comment>
<feature type="compositionally biased region" description="Basic and acidic residues" evidence="10">
    <location>
        <begin position="678"/>
        <end position="704"/>
    </location>
</feature>
<feature type="region of interest" description="Disordered" evidence="10">
    <location>
        <begin position="1070"/>
        <end position="1089"/>
    </location>
</feature>
<feature type="domain" description="Potassium channel" evidence="12">
    <location>
        <begin position="923"/>
        <end position="991"/>
    </location>
</feature>
<keyword evidence="9" id="KW-0175">Coiled coil</keyword>
<dbReference type="PANTHER" id="PTHR11003">
    <property type="entry name" value="POTASSIUM CHANNEL, SUBFAMILY K"/>
    <property type="match status" value="1"/>
</dbReference>
<dbReference type="PRINTS" id="PR01333">
    <property type="entry name" value="2POREKCHANEL"/>
</dbReference>
<dbReference type="AlphaFoldDB" id="A0A2G5BI30"/>
<keyword evidence="14" id="KW-1185">Reference proteome</keyword>
<feature type="region of interest" description="Disordered" evidence="10">
    <location>
        <begin position="791"/>
        <end position="907"/>
    </location>
</feature>
<feature type="compositionally biased region" description="Polar residues" evidence="10">
    <location>
        <begin position="1161"/>
        <end position="1171"/>
    </location>
</feature>